<evidence type="ECO:0000259" key="6">
    <source>
        <dbReference type="Pfam" id="PF01385"/>
    </source>
</evidence>
<reference evidence="9" key="1">
    <citation type="submission" date="2017-04" db="EMBL/GenBank/DDBJ databases">
        <authorList>
            <person name="Varghese N."/>
            <person name="Submissions S."/>
        </authorList>
    </citation>
    <scope>NUCLEOTIDE SEQUENCE [LARGE SCALE GENOMIC DNA]</scope>
    <source>
        <strain evidence="9">DSM 9293</strain>
    </source>
</reference>
<evidence type="ECO:0000313" key="8">
    <source>
        <dbReference type="EMBL" id="SMC02018.1"/>
    </source>
</evidence>
<sequence>MALSSSSGPRWKAWQQHHPWGFAVGIGILAYFLAERVPPNDKFQIAGRRVKLPKIGWVRLRESLRFPGKILGARVVREADQWFFAVHVSVPDSIYYRTRTGHGIEGVDVGVKTFATLSTGEKMTGPQAHRRALRRLKIRQRRLTRKIQAAKVSMGFAPQDPLPKGIRLPRSRNWDQAKLSVARTHLRITHIRQDFLHKTSTQLCRENQAIGIETLSVQGMLANHRLARAVADQGFGRFFSLLKYKARRYGTCLVEADRWFPSSKLCSTPRCGYLKTDLTLKDRTWTCPSCGLTHDRDVNAATNLKGLATRTALPVATRPVMAATMPETADIGGKVTPVRHEAIPESLLSASGQEEAGDHNRAPTL</sequence>
<keyword evidence="9" id="KW-1185">Reference proteome</keyword>
<feature type="compositionally biased region" description="Basic and acidic residues" evidence="5">
    <location>
        <begin position="356"/>
        <end position="365"/>
    </location>
</feature>
<feature type="domain" description="Cas12f1-like TNB" evidence="7">
    <location>
        <begin position="235"/>
        <end position="304"/>
    </location>
</feature>
<name>A0A1W1W6W3_SULTA</name>
<keyword evidence="2" id="KW-0815">Transposition</keyword>
<feature type="region of interest" description="Disordered" evidence="5">
    <location>
        <begin position="346"/>
        <end position="365"/>
    </location>
</feature>
<protein>
    <submittedName>
        <fullName evidence="8">Putative transposase</fullName>
    </submittedName>
</protein>
<evidence type="ECO:0000256" key="4">
    <source>
        <dbReference type="ARBA" id="ARBA00023172"/>
    </source>
</evidence>
<dbReference type="EMBL" id="FWWY01000001">
    <property type="protein sequence ID" value="SMC02018.1"/>
    <property type="molecule type" value="Genomic_DNA"/>
</dbReference>
<evidence type="ECO:0000256" key="3">
    <source>
        <dbReference type="ARBA" id="ARBA00023125"/>
    </source>
</evidence>
<dbReference type="NCBIfam" id="TIGR01766">
    <property type="entry name" value="IS200/IS605 family accessory protein TnpB-like domain"/>
    <property type="match status" value="1"/>
</dbReference>
<dbReference type="Proteomes" id="UP000192660">
    <property type="component" value="Unassembled WGS sequence"/>
</dbReference>
<proteinExistence type="inferred from homology"/>
<evidence type="ECO:0000256" key="5">
    <source>
        <dbReference type="SAM" id="MobiDB-lite"/>
    </source>
</evidence>
<accession>A0A1W1W6W3</accession>
<dbReference type="NCBIfam" id="NF040570">
    <property type="entry name" value="guided_TnpB"/>
    <property type="match status" value="1"/>
</dbReference>
<organism evidence="8 9">
    <name type="scientific">Sulfobacillus thermosulfidooxidans (strain DSM 9293 / VKM B-1269 / AT-1)</name>
    <dbReference type="NCBI Taxonomy" id="929705"/>
    <lineage>
        <taxon>Bacteria</taxon>
        <taxon>Bacillati</taxon>
        <taxon>Bacillota</taxon>
        <taxon>Clostridia</taxon>
        <taxon>Eubacteriales</taxon>
        <taxon>Clostridiales Family XVII. Incertae Sedis</taxon>
        <taxon>Sulfobacillus</taxon>
    </lineage>
</organism>
<dbReference type="Pfam" id="PF01385">
    <property type="entry name" value="OrfB_IS605"/>
    <property type="match status" value="1"/>
</dbReference>
<dbReference type="AlphaFoldDB" id="A0A1W1W6W3"/>
<dbReference type="Pfam" id="PF07282">
    <property type="entry name" value="Cas12f1-like_TNB"/>
    <property type="match status" value="1"/>
</dbReference>
<comment type="similarity">
    <text evidence="1">In the C-terminal section; belongs to the transposase 35 family.</text>
</comment>
<evidence type="ECO:0000259" key="7">
    <source>
        <dbReference type="Pfam" id="PF07282"/>
    </source>
</evidence>
<dbReference type="GO" id="GO:0006310">
    <property type="term" value="P:DNA recombination"/>
    <property type="evidence" value="ECO:0007669"/>
    <property type="project" value="UniProtKB-KW"/>
</dbReference>
<feature type="domain" description="Probable transposase IS891/IS1136/IS1341" evidence="6">
    <location>
        <begin position="168"/>
        <end position="221"/>
    </location>
</feature>
<dbReference type="InterPro" id="IPR010095">
    <property type="entry name" value="Cas12f1-like_TNB"/>
</dbReference>
<dbReference type="GO" id="GO:0003677">
    <property type="term" value="F:DNA binding"/>
    <property type="evidence" value="ECO:0007669"/>
    <property type="project" value="UniProtKB-KW"/>
</dbReference>
<dbReference type="RefSeq" id="WP_084660747.1">
    <property type="nucleotide sequence ID" value="NZ_FWWY01000001.1"/>
</dbReference>
<gene>
    <name evidence="8" type="ORF">SAMN00768000_0227</name>
</gene>
<dbReference type="GO" id="GO:0032196">
    <property type="term" value="P:transposition"/>
    <property type="evidence" value="ECO:0007669"/>
    <property type="project" value="UniProtKB-KW"/>
</dbReference>
<keyword evidence="3" id="KW-0238">DNA-binding</keyword>
<evidence type="ECO:0000313" key="9">
    <source>
        <dbReference type="Proteomes" id="UP000192660"/>
    </source>
</evidence>
<evidence type="ECO:0000256" key="1">
    <source>
        <dbReference type="ARBA" id="ARBA00008761"/>
    </source>
</evidence>
<dbReference type="InterPro" id="IPR001959">
    <property type="entry name" value="Transposase"/>
</dbReference>
<evidence type="ECO:0000256" key="2">
    <source>
        <dbReference type="ARBA" id="ARBA00022578"/>
    </source>
</evidence>
<keyword evidence="4" id="KW-0233">DNA recombination</keyword>